<keyword evidence="1" id="KW-0067">ATP-binding</keyword>
<organism evidence="3 4">
    <name type="scientific">Volucribacter amazonae</name>
    <dbReference type="NCBI Taxonomy" id="256731"/>
    <lineage>
        <taxon>Bacteria</taxon>
        <taxon>Pseudomonadati</taxon>
        <taxon>Pseudomonadota</taxon>
        <taxon>Gammaproteobacteria</taxon>
        <taxon>Pasteurellales</taxon>
        <taxon>Pasteurellaceae</taxon>
        <taxon>Volucribacter</taxon>
    </lineage>
</organism>
<feature type="domain" description="ATP-grasp" evidence="2">
    <location>
        <begin position="89"/>
        <end position="273"/>
    </location>
</feature>
<comment type="caution">
    <text evidence="3">The sequence shown here is derived from an EMBL/GenBank/DDBJ whole genome shotgun (WGS) entry which is preliminary data.</text>
</comment>
<keyword evidence="1" id="KW-0547">Nucleotide-binding</keyword>
<dbReference type="Gene3D" id="3.30.470.20">
    <property type="entry name" value="ATP-grasp fold, B domain"/>
    <property type="match status" value="1"/>
</dbReference>
<dbReference type="InterPro" id="IPR011761">
    <property type="entry name" value="ATP-grasp"/>
</dbReference>
<evidence type="ECO:0000259" key="2">
    <source>
        <dbReference type="PROSITE" id="PS50975"/>
    </source>
</evidence>
<dbReference type="Pfam" id="PF02955">
    <property type="entry name" value="GSH-S_ATP"/>
    <property type="match status" value="1"/>
</dbReference>
<dbReference type="EMBL" id="LWID01000001">
    <property type="protein sequence ID" value="MDG6894581.1"/>
    <property type="molecule type" value="Genomic_DNA"/>
</dbReference>
<dbReference type="Proteomes" id="UP001155500">
    <property type="component" value="Unassembled WGS sequence"/>
</dbReference>
<sequence>MLTITTCQQYPELSANLQGLWHLLRQQVKITITPWQNLPMTDFVLPLCCWDYSEQANQFIYWLKQAQKVGTDFFNPISLLLWNSHKNYLCDLAKMGKNVIPSLIVPPNNTLIKQIMCQQHWHTVVIKPTIGQSGKNVICLTQQALNTINLSHYKQEIVLQPFIPEIQTYGETSLIFFNGQYSHAVKRQPRQGEWRANSAYGVQIIPISPKNKIQQQAQNLINQLPQIPLYARIDGIVLEEKLLINELELIEPALYLNEDSTQTLARVLINHIKK</sequence>
<reference evidence="3" key="1">
    <citation type="submission" date="2016-03" db="EMBL/GenBank/DDBJ databases">
        <title>Co-evolution between Pasteurellaceae and their hosts.</title>
        <authorList>
            <person name="Hansen M.J."/>
            <person name="Bojesen A.M."/>
            <person name="Planet P."/>
        </authorList>
    </citation>
    <scope>NUCLEOTIDE SEQUENCE</scope>
    <source>
        <strain evidence="3">146/S8/89</strain>
    </source>
</reference>
<dbReference type="InterPro" id="IPR004218">
    <property type="entry name" value="GSHS_ATP-bd"/>
</dbReference>
<dbReference type="SUPFAM" id="SSF56059">
    <property type="entry name" value="Glutathione synthetase ATP-binding domain-like"/>
    <property type="match status" value="1"/>
</dbReference>
<dbReference type="GO" id="GO:0005524">
    <property type="term" value="F:ATP binding"/>
    <property type="evidence" value="ECO:0007669"/>
    <property type="project" value="UniProtKB-UniRule"/>
</dbReference>
<dbReference type="GO" id="GO:0046872">
    <property type="term" value="F:metal ion binding"/>
    <property type="evidence" value="ECO:0007669"/>
    <property type="project" value="InterPro"/>
</dbReference>
<dbReference type="RefSeq" id="WP_279572053.1">
    <property type="nucleotide sequence ID" value="NZ_LWID01000001.1"/>
</dbReference>
<proteinExistence type="predicted"/>
<protein>
    <recommendedName>
        <fullName evidence="2">ATP-grasp domain-containing protein</fullName>
    </recommendedName>
</protein>
<dbReference type="PROSITE" id="PS50975">
    <property type="entry name" value="ATP_GRASP"/>
    <property type="match status" value="1"/>
</dbReference>
<dbReference type="GO" id="GO:0004363">
    <property type="term" value="F:glutathione synthase activity"/>
    <property type="evidence" value="ECO:0007669"/>
    <property type="project" value="InterPro"/>
</dbReference>
<dbReference type="InterPro" id="IPR053191">
    <property type="entry name" value="DcsG_Biosynth_Enzyme"/>
</dbReference>
<dbReference type="PANTHER" id="PTHR39217">
    <property type="match status" value="1"/>
</dbReference>
<name>A0A9X4SPW6_9PAST</name>
<dbReference type="PANTHER" id="PTHR39217:SF1">
    <property type="entry name" value="GLUTATHIONE SYNTHETASE"/>
    <property type="match status" value="1"/>
</dbReference>
<keyword evidence="4" id="KW-1185">Reference proteome</keyword>
<evidence type="ECO:0000313" key="4">
    <source>
        <dbReference type="Proteomes" id="UP001155500"/>
    </source>
</evidence>
<accession>A0A9X4SPW6</accession>
<evidence type="ECO:0000313" key="3">
    <source>
        <dbReference type="EMBL" id="MDG6894581.1"/>
    </source>
</evidence>
<evidence type="ECO:0000256" key="1">
    <source>
        <dbReference type="PROSITE-ProRule" id="PRU00409"/>
    </source>
</evidence>
<gene>
    <name evidence="3" type="ORF">A6A20_02825</name>
</gene>
<dbReference type="AlphaFoldDB" id="A0A9X4SPW6"/>